<reference evidence="5" key="1">
    <citation type="submission" date="2023-10" db="EMBL/GenBank/DDBJ databases">
        <authorList>
            <person name="Chen Y."/>
            <person name="Shah S."/>
            <person name="Dougan E. K."/>
            <person name="Thang M."/>
            <person name="Chan C."/>
        </authorList>
    </citation>
    <scope>NUCLEOTIDE SEQUENCE [LARGE SCALE GENOMIC DNA]</scope>
</reference>
<comment type="subcellular location">
    <subcellularLocation>
        <location evidence="1">Secreted</location>
    </subcellularLocation>
</comment>
<dbReference type="EMBL" id="CAUYUJ010018411">
    <property type="protein sequence ID" value="CAK0883408.1"/>
    <property type="molecule type" value="Genomic_DNA"/>
</dbReference>
<feature type="domain" description="Carbohydrate-binding module family 96" evidence="4">
    <location>
        <begin position="13"/>
        <end position="102"/>
    </location>
</feature>
<dbReference type="Proteomes" id="UP001189429">
    <property type="component" value="Unassembled WGS sequence"/>
</dbReference>
<accession>A0ABN9WAW6</accession>
<keyword evidence="2" id="KW-0964">Secreted</keyword>
<organism evidence="5 6">
    <name type="scientific">Prorocentrum cordatum</name>
    <dbReference type="NCBI Taxonomy" id="2364126"/>
    <lineage>
        <taxon>Eukaryota</taxon>
        <taxon>Sar</taxon>
        <taxon>Alveolata</taxon>
        <taxon>Dinophyceae</taxon>
        <taxon>Prorocentrales</taxon>
        <taxon>Prorocentraceae</taxon>
        <taxon>Prorocentrum</taxon>
    </lineage>
</organism>
<proteinExistence type="predicted"/>
<dbReference type="InterPro" id="IPR055372">
    <property type="entry name" value="CBM96"/>
</dbReference>
<keyword evidence="6" id="KW-1185">Reference proteome</keyword>
<name>A0ABN9WAW6_9DINO</name>
<evidence type="ECO:0000256" key="2">
    <source>
        <dbReference type="ARBA" id="ARBA00022525"/>
    </source>
</evidence>
<keyword evidence="3" id="KW-0732">Signal</keyword>
<dbReference type="Pfam" id="PF24517">
    <property type="entry name" value="CBM96"/>
    <property type="match status" value="1"/>
</dbReference>
<evidence type="ECO:0000313" key="5">
    <source>
        <dbReference type="EMBL" id="CAK0883408.1"/>
    </source>
</evidence>
<sequence>MQMVASPTQATTVERPLADTYVQSCQSRNFGTQQVLVNKRYTDGWCGTRSSQLQFSVPCDAQDATLLLWLITYSAGTFPKVADIQVQGEWSENATMWSSLPS</sequence>
<evidence type="ECO:0000313" key="6">
    <source>
        <dbReference type="Proteomes" id="UP001189429"/>
    </source>
</evidence>
<evidence type="ECO:0000256" key="3">
    <source>
        <dbReference type="ARBA" id="ARBA00022729"/>
    </source>
</evidence>
<gene>
    <name evidence="5" type="ORF">PCOR1329_LOCUS65632</name>
</gene>
<evidence type="ECO:0000256" key="1">
    <source>
        <dbReference type="ARBA" id="ARBA00004613"/>
    </source>
</evidence>
<evidence type="ECO:0000259" key="4">
    <source>
        <dbReference type="Pfam" id="PF24517"/>
    </source>
</evidence>
<protein>
    <recommendedName>
        <fullName evidence="4">Carbohydrate-binding module family 96 domain-containing protein</fullName>
    </recommendedName>
</protein>
<comment type="caution">
    <text evidence="5">The sequence shown here is derived from an EMBL/GenBank/DDBJ whole genome shotgun (WGS) entry which is preliminary data.</text>
</comment>